<evidence type="ECO:0000256" key="5">
    <source>
        <dbReference type="SAM" id="MobiDB-lite"/>
    </source>
</evidence>
<evidence type="ECO:0000256" key="1">
    <source>
        <dbReference type="ARBA" id="ARBA00022741"/>
    </source>
</evidence>
<dbReference type="InterPro" id="IPR001752">
    <property type="entry name" value="Kinesin_motor_dom"/>
</dbReference>
<protein>
    <recommendedName>
        <fullName evidence="4">Kinesin-like protein</fullName>
    </recommendedName>
</protein>
<feature type="domain" description="PH" evidence="6">
    <location>
        <begin position="1"/>
        <end position="95"/>
    </location>
</feature>
<feature type="region of interest" description="Disordered" evidence="5">
    <location>
        <begin position="287"/>
        <end position="315"/>
    </location>
</feature>
<dbReference type="InterPro" id="IPR027417">
    <property type="entry name" value="P-loop_NTPase"/>
</dbReference>
<dbReference type="SUPFAM" id="SSF52540">
    <property type="entry name" value="P-loop containing nucleoside triphosphate hydrolases"/>
    <property type="match status" value="1"/>
</dbReference>
<dbReference type="InterPro" id="IPR027640">
    <property type="entry name" value="Kinesin-like_fam"/>
</dbReference>
<keyword evidence="2 3" id="KW-0067">ATP-binding</keyword>
<evidence type="ECO:0000259" key="6">
    <source>
        <dbReference type="PROSITE" id="PS50003"/>
    </source>
</evidence>
<dbReference type="GO" id="GO:0005874">
    <property type="term" value="C:microtubule"/>
    <property type="evidence" value="ECO:0007669"/>
    <property type="project" value="UniProtKB-KW"/>
</dbReference>
<dbReference type="InterPro" id="IPR011993">
    <property type="entry name" value="PH-like_dom_sf"/>
</dbReference>
<dbReference type="GO" id="GO:0005524">
    <property type="term" value="F:ATP binding"/>
    <property type="evidence" value="ECO:0007669"/>
    <property type="project" value="UniProtKB-UniRule"/>
</dbReference>
<dbReference type="SMART" id="SM00129">
    <property type="entry name" value="KISc"/>
    <property type="match status" value="1"/>
</dbReference>
<dbReference type="GO" id="GO:0008017">
    <property type="term" value="F:microtubule binding"/>
    <property type="evidence" value="ECO:0007669"/>
    <property type="project" value="InterPro"/>
</dbReference>
<evidence type="ECO:0000259" key="7">
    <source>
        <dbReference type="PROSITE" id="PS50067"/>
    </source>
</evidence>
<accession>A0A7S0ZZK2</accession>
<feature type="region of interest" description="Disordered" evidence="5">
    <location>
        <begin position="427"/>
        <end position="460"/>
    </location>
</feature>
<evidence type="ECO:0000313" key="8">
    <source>
        <dbReference type="EMBL" id="CAD8837848.1"/>
    </source>
</evidence>
<reference evidence="8" key="1">
    <citation type="submission" date="2021-01" db="EMBL/GenBank/DDBJ databases">
        <authorList>
            <person name="Corre E."/>
            <person name="Pelletier E."/>
            <person name="Niang G."/>
            <person name="Scheremetjew M."/>
            <person name="Finn R."/>
            <person name="Kale V."/>
            <person name="Holt S."/>
            <person name="Cochrane G."/>
            <person name="Meng A."/>
            <person name="Brown T."/>
            <person name="Cohen L."/>
        </authorList>
    </citation>
    <scope>NUCLEOTIDE SEQUENCE</scope>
</reference>
<evidence type="ECO:0000256" key="2">
    <source>
        <dbReference type="ARBA" id="ARBA00022840"/>
    </source>
</evidence>
<dbReference type="GO" id="GO:0003777">
    <property type="term" value="F:microtubule motor activity"/>
    <property type="evidence" value="ECO:0007669"/>
    <property type="project" value="InterPro"/>
</dbReference>
<evidence type="ECO:0000256" key="4">
    <source>
        <dbReference type="RuleBase" id="RU000394"/>
    </source>
</evidence>
<keyword evidence="1 3" id="KW-0547">Nucleotide-binding</keyword>
<proteinExistence type="inferred from homology"/>
<dbReference type="EMBL" id="HBFQ01017508">
    <property type="protein sequence ID" value="CAD8837848.1"/>
    <property type="molecule type" value="Transcribed_RNA"/>
</dbReference>
<dbReference type="InterPro" id="IPR036961">
    <property type="entry name" value="Kinesin_motor_dom_sf"/>
</dbReference>
<dbReference type="Pfam" id="PF00225">
    <property type="entry name" value="Kinesin"/>
    <property type="match status" value="1"/>
</dbReference>
<dbReference type="PROSITE" id="PS00411">
    <property type="entry name" value="KINESIN_MOTOR_1"/>
    <property type="match status" value="1"/>
</dbReference>
<dbReference type="SUPFAM" id="SSF50729">
    <property type="entry name" value="PH domain-like"/>
    <property type="match status" value="2"/>
</dbReference>
<dbReference type="FunFam" id="3.40.850.10:FF:000113">
    <property type="entry name" value="Kinesin-like protein"/>
    <property type="match status" value="1"/>
</dbReference>
<keyword evidence="3 4" id="KW-0505">Motor protein</keyword>
<dbReference type="PROSITE" id="PS50067">
    <property type="entry name" value="KINESIN_MOTOR_2"/>
    <property type="match status" value="1"/>
</dbReference>
<dbReference type="AlphaFoldDB" id="A0A7S0ZZK2"/>
<feature type="domain" description="Kinesin motor" evidence="7">
    <location>
        <begin position="610"/>
        <end position="930"/>
    </location>
</feature>
<gene>
    <name evidence="8" type="ORF">NSCI0253_LOCUS12196</name>
</gene>
<evidence type="ECO:0000256" key="3">
    <source>
        <dbReference type="PROSITE-ProRule" id="PRU00283"/>
    </source>
</evidence>
<dbReference type="SMART" id="SM00233">
    <property type="entry name" value="PH"/>
    <property type="match status" value="2"/>
</dbReference>
<dbReference type="PRINTS" id="PR00380">
    <property type="entry name" value="KINESINHEAVY"/>
</dbReference>
<name>A0A7S0ZZK2_NOCSC</name>
<feature type="compositionally biased region" description="Polar residues" evidence="5">
    <location>
        <begin position="428"/>
        <end position="446"/>
    </location>
</feature>
<keyword evidence="4" id="KW-0493">Microtubule</keyword>
<dbReference type="InterPro" id="IPR001849">
    <property type="entry name" value="PH_domain"/>
</dbReference>
<dbReference type="PROSITE" id="PS50003">
    <property type="entry name" value="PH_DOMAIN"/>
    <property type="match status" value="1"/>
</dbReference>
<dbReference type="GO" id="GO:0007018">
    <property type="term" value="P:microtubule-based movement"/>
    <property type="evidence" value="ECO:0007669"/>
    <property type="project" value="InterPro"/>
</dbReference>
<sequence length="941" mass="102069">MSEGKGAERRGFLQNEYTGSREYFVLRGGVLQIKQAPGSRDICGVYLAHGSTVSLSANNVLELTSRVPYAQEYILTASNAAEAEDWYDAIQAVIKGEAAKMKRLKEFLEQGCTMHKYNYSNSKRSRRYFWVGDDGRELCWGRAKGEDTQKVNLRECIGIICGPMTTTFQRCTNIEDPSWSCFSLLFMGRTLDLAVAGDLQVHAWFLGMQHLISCHGIGSMPIMSEAQFLTRKVQLKLMDAAHRKGLVLGRYLIQHVRAQASATGRGPKSLGANALVAGGRLATPMQTFPVDSKATQGASMSSRKEKKSDGQDTKAVGDLQERAIDLQAALRNLKAQHAAAEAALKVEAPAGTRKKAATVALRAAGLKTLHGQCANLEAEVQRLNEAGDQMGSTAKVADKVERSVQKLQVKFEETEAKRVALEKELATAKSSTSTFTGEQAGSSSAETEAKQKSQQLQKQIQDMEKRLKDAQGNAASDAAAALNKEQAAAIAASEQERLTLAQKLEAIDLDCKKVAAEEKASSEKLNRILSMNAKLDTAVAPLRNAASKLKSDQQRAKAELTKASFGADIQKVVELTGRMAQEGEKMQVNYKAAMEDRKKLHNLVLDLKGNIRVFVRCRPINAKELPGEPDGEATVSISEQIKIGVYDGSHARRKWFEFDQAFDPSTTQSAVFEEAKPLATSVLDGYNVCVFAYGQTGSGKTHTMAGTQADPGLNTRVLTELFRIREERAGEYDISLTLAITEIYNETVKDLLCPSSKKLEVKINNDGSVSVPGLTEVNVTGVHDVLKCINEAQKNRSTSATDMNEQSSRSHSIVTVRTQCTLRGGDTYVGKVNLIDLAGSENVGKSGVTGAGMKEAQNINKSLSALGDVIQSLVAKSSHTPYRNSKLTMMLKDSLGGDSKTLMIVCCSPAQTNVTETLSSLNFASRARNVELGKAKRNVAG</sequence>
<dbReference type="InterPro" id="IPR019821">
    <property type="entry name" value="Kinesin_motor_CS"/>
</dbReference>
<feature type="compositionally biased region" description="Basic and acidic residues" evidence="5">
    <location>
        <begin position="302"/>
        <end position="312"/>
    </location>
</feature>
<comment type="similarity">
    <text evidence="3 4">Belongs to the TRAFAC class myosin-kinesin ATPase superfamily. Kinesin family.</text>
</comment>
<organism evidence="8">
    <name type="scientific">Noctiluca scintillans</name>
    <name type="common">Sea sparkle</name>
    <name type="synonym">Red tide dinoflagellate</name>
    <dbReference type="NCBI Taxonomy" id="2966"/>
    <lineage>
        <taxon>Eukaryota</taxon>
        <taxon>Sar</taxon>
        <taxon>Alveolata</taxon>
        <taxon>Dinophyceae</taxon>
        <taxon>Noctilucales</taxon>
        <taxon>Noctilucaceae</taxon>
        <taxon>Noctiluca</taxon>
    </lineage>
</organism>
<dbReference type="Gene3D" id="2.30.29.30">
    <property type="entry name" value="Pleckstrin-homology domain (PH domain)/Phosphotyrosine-binding domain (PTB)"/>
    <property type="match status" value="2"/>
</dbReference>
<dbReference type="Gene3D" id="3.40.850.10">
    <property type="entry name" value="Kinesin motor domain"/>
    <property type="match status" value="1"/>
</dbReference>
<dbReference type="PANTHER" id="PTHR47972">
    <property type="entry name" value="KINESIN-LIKE PROTEIN KLP-3"/>
    <property type="match status" value="1"/>
</dbReference>
<feature type="binding site" evidence="3">
    <location>
        <begin position="694"/>
        <end position="701"/>
    </location>
    <ligand>
        <name>ATP</name>
        <dbReference type="ChEBI" id="CHEBI:30616"/>
    </ligand>
</feature>
<dbReference type="PANTHER" id="PTHR47972:SF28">
    <property type="entry name" value="KINESIN-LIKE PROTEIN KLP-3"/>
    <property type="match status" value="1"/>
</dbReference>